<dbReference type="HOGENOM" id="CLU_1451450_0_0_2"/>
<keyword evidence="4" id="KW-1185">Reference proteome</keyword>
<dbReference type="InParanoid" id="K0IGF0"/>
<dbReference type="GO" id="GO:0004803">
    <property type="term" value="F:transposase activity"/>
    <property type="evidence" value="ECO:0007669"/>
    <property type="project" value="InterPro"/>
</dbReference>
<dbReference type="BioCyc" id="CNIT1237085:G1324-964-MONOMER"/>
<dbReference type="PANTHER" id="PTHR33252:SF2">
    <property type="entry name" value="TRANSPOSASE IS4-LIKE DOMAIN-CONTAINING PROTEIN"/>
    <property type="match status" value="1"/>
</dbReference>
<proteinExistence type="predicted"/>
<keyword evidence="1" id="KW-0812">Transmembrane</keyword>
<dbReference type="SUPFAM" id="SSF53098">
    <property type="entry name" value="Ribonuclease H-like"/>
    <property type="match status" value="1"/>
</dbReference>
<feature type="transmembrane region" description="Helical" evidence="1">
    <location>
        <begin position="136"/>
        <end position="153"/>
    </location>
</feature>
<protein>
    <submittedName>
        <fullName evidence="3">Putative transposase, IS4 family</fullName>
    </submittedName>
</protein>
<dbReference type="GO" id="GO:0003677">
    <property type="term" value="F:DNA binding"/>
    <property type="evidence" value="ECO:0007669"/>
    <property type="project" value="InterPro"/>
</dbReference>
<dbReference type="AlphaFoldDB" id="K0IGF0"/>
<keyword evidence="1" id="KW-1133">Transmembrane helix</keyword>
<evidence type="ECO:0000259" key="2">
    <source>
        <dbReference type="Pfam" id="PF01609"/>
    </source>
</evidence>
<reference evidence="3 4" key="1">
    <citation type="journal article" date="2012" name="Environ. Microbiol.">
        <title>The genome of the ammonia-oxidizing Candidatus Nitrososphaera gargensis: insights into metabolic versatility and environmental adaptations.</title>
        <authorList>
            <person name="Spang A."/>
            <person name="Poehlein A."/>
            <person name="Offre P."/>
            <person name="Zumbragel S."/>
            <person name="Haider S."/>
            <person name="Rychlik N."/>
            <person name="Nowka B."/>
            <person name="Schmeisser C."/>
            <person name="Lebedeva E.V."/>
            <person name="Rattei T."/>
            <person name="Bohm C."/>
            <person name="Schmid M."/>
            <person name="Galushko A."/>
            <person name="Hatzenpichler R."/>
            <person name="Weinmaier T."/>
            <person name="Daniel R."/>
            <person name="Schleper C."/>
            <person name="Spieck E."/>
            <person name="Streit W."/>
            <person name="Wagner M."/>
        </authorList>
    </citation>
    <scope>NUCLEOTIDE SEQUENCE [LARGE SCALE GENOMIC DNA]</scope>
    <source>
        <strain evidence="4">Ga9.2</strain>
    </source>
</reference>
<name>K0IGF0_NITGG</name>
<dbReference type="InterPro" id="IPR002559">
    <property type="entry name" value="Transposase_11"/>
</dbReference>
<accession>K0IGF0</accession>
<sequence>MVEKVRTLGIRIRYLTLDGGFFSIDTMRFLKESGLKKYILHMPSTRKVKKMRLSDGMRFKYRTNHHHHQRRELEQVSFDVVVAYDRTKDYYYLMATNMPSLYKSSTLLKLYNRRWGIETSYRMCNQFLIRTTSKKYIVRLFYYLFACLIYNAWVTYNEQNIPVIVVQMKLSLLWFVLNDNYMLEYA</sequence>
<feature type="domain" description="Transposase IS4-like" evidence="2">
    <location>
        <begin position="8"/>
        <end position="149"/>
    </location>
</feature>
<dbReference type="Pfam" id="PF01609">
    <property type="entry name" value="DDE_Tnp_1"/>
    <property type="match status" value="1"/>
</dbReference>
<evidence type="ECO:0000256" key="1">
    <source>
        <dbReference type="SAM" id="Phobius"/>
    </source>
</evidence>
<dbReference type="InterPro" id="IPR012337">
    <property type="entry name" value="RNaseH-like_sf"/>
</dbReference>
<dbReference type="Proteomes" id="UP000008037">
    <property type="component" value="Chromosome"/>
</dbReference>
<keyword evidence="1" id="KW-0472">Membrane</keyword>
<dbReference type="GO" id="GO:0006313">
    <property type="term" value="P:DNA transposition"/>
    <property type="evidence" value="ECO:0007669"/>
    <property type="project" value="InterPro"/>
</dbReference>
<evidence type="ECO:0000313" key="3">
    <source>
        <dbReference type="EMBL" id="AFU57908.1"/>
    </source>
</evidence>
<organism evidence="3 4">
    <name type="scientific">Nitrososphaera gargensis (strain Ga9.2)</name>
    <dbReference type="NCBI Taxonomy" id="1237085"/>
    <lineage>
        <taxon>Archaea</taxon>
        <taxon>Nitrososphaerota</taxon>
        <taxon>Nitrososphaeria</taxon>
        <taxon>Nitrososphaerales</taxon>
        <taxon>Nitrososphaeraceae</taxon>
        <taxon>Nitrososphaera</taxon>
    </lineage>
</organism>
<dbReference type="KEGG" id="nga:Ngar_c09660"/>
<feature type="transmembrane region" description="Helical" evidence="1">
    <location>
        <begin position="159"/>
        <end position="177"/>
    </location>
</feature>
<gene>
    <name evidence="3" type="ordered locus">Ngar_c09660</name>
</gene>
<dbReference type="EMBL" id="CP002408">
    <property type="protein sequence ID" value="AFU57908.1"/>
    <property type="molecule type" value="Genomic_DNA"/>
</dbReference>
<dbReference type="PANTHER" id="PTHR33252">
    <property type="entry name" value="THIRD ORF IN TRANSPOSON ISC1160"/>
    <property type="match status" value="1"/>
</dbReference>
<evidence type="ECO:0000313" key="4">
    <source>
        <dbReference type="Proteomes" id="UP000008037"/>
    </source>
</evidence>